<name>A0A396HJS1_MEDTR</name>
<gene>
    <name evidence="2" type="ORF">MtrunA17_Chr5g0396781</name>
</gene>
<dbReference type="EMBL" id="PSQE01000005">
    <property type="protein sequence ID" value="RHN53526.1"/>
    <property type="molecule type" value="Genomic_DNA"/>
</dbReference>
<protein>
    <recommendedName>
        <fullName evidence="3">Transmembrane protein</fullName>
    </recommendedName>
</protein>
<dbReference type="Gramene" id="rna28441">
    <property type="protein sequence ID" value="RHN53526.1"/>
    <property type="gene ID" value="gene28441"/>
</dbReference>
<keyword evidence="1" id="KW-0812">Transmembrane</keyword>
<dbReference type="AlphaFoldDB" id="A0A396HJS1"/>
<sequence>MTYYLKFRIGAKIMWYVMLLYLLASCVSGLILWDEGCFLVFSVVYDFLQTSFGLIFAP</sequence>
<organism evidence="2">
    <name type="scientific">Medicago truncatula</name>
    <name type="common">Barrel medic</name>
    <name type="synonym">Medicago tribuloides</name>
    <dbReference type="NCBI Taxonomy" id="3880"/>
    <lineage>
        <taxon>Eukaryota</taxon>
        <taxon>Viridiplantae</taxon>
        <taxon>Streptophyta</taxon>
        <taxon>Embryophyta</taxon>
        <taxon>Tracheophyta</taxon>
        <taxon>Spermatophyta</taxon>
        <taxon>Magnoliopsida</taxon>
        <taxon>eudicotyledons</taxon>
        <taxon>Gunneridae</taxon>
        <taxon>Pentapetalae</taxon>
        <taxon>rosids</taxon>
        <taxon>fabids</taxon>
        <taxon>Fabales</taxon>
        <taxon>Fabaceae</taxon>
        <taxon>Papilionoideae</taxon>
        <taxon>50 kb inversion clade</taxon>
        <taxon>NPAAA clade</taxon>
        <taxon>Hologalegina</taxon>
        <taxon>IRL clade</taxon>
        <taxon>Trifolieae</taxon>
        <taxon>Medicago</taxon>
    </lineage>
</organism>
<feature type="transmembrane region" description="Helical" evidence="1">
    <location>
        <begin position="13"/>
        <end position="32"/>
    </location>
</feature>
<keyword evidence="1" id="KW-1133">Transmembrane helix</keyword>
<accession>A0A396HJS1</accession>
<evidence type="ECO:0000313" key="2">
    <source>
        <dbReference type="EMBL" id="RHN53526.1"/>
    </source>
</evidence>
<evidence type="ECO:0008006" key="3">
    <source>
        <dbReference type="Google" id="ProtNLM"/>
    </source>
</evidence>
<comment type="caution">
    <text evidence="2">The sequence shown here is derived from an EMBL/GenBank/DDBJ whole genome shotgun (WGS) entry which is preliminary data.</text>
</comment>
<dbReference type="Proteomes" id="UP000265566">
    <property type="component" value="Chromosome 5"/>
</dbReference>
<dbReference type="PROSITE" id="PS51257">
    <property type="entry name" value="PROKAR_LIPOPROTEIN"/>
    <property type="match status" value="1"/>
</dbReference>
<reference evidence="2" key="1">
    <citation type="journal article" date="2018" name="Nat. Plants">
        <title>Whole-genome landscape of Medicago truncatula symbiotic genes.</title>
        <authorList>
            <person name="Pecrix Y."/>
            <person name="Gamas P."/>
            <person name="Carrere S."/>
        </authorList>
    </citation>
    <scope>NUCLEOTIDE SEQUENCE</scope>
    <source>
        <tissue evidence="2">Leaves</tissue>
    </source>
</reference>
<evidence type="ECO:0000256" key="1">
    <source>
        <dbReference type="SAM" id="Phobius"/>
    </source>
</evidence>
<proteinExistence type="predicted"/>
<keyword evidence="1" id="KW-0472">Membrane</keyword>